<evidence type="ECO:0000256" key="9">
    <source>
        <dbReference type="SAM" id="MobiDB-lite"/>
    </source>
</evidence>
<dbReference type="GO" id="GO:0140492">
    <property type="term" value="F:metal-dependent deubiquitinase activity"/>
    <property type="evidence" value="ECO:0007669"/>
    <property type="project" value="InterPro"/>
</dbReference>
<comment type="similarity">
    <text evidence="2">Belongs to the peptidase M67C family.</text>
</comment>
<dbReference type="PANTHER" id="PTHR12947">
    <property type="entry name" value="AMSH-LIKE PROTEASE"/>
    <property type="match status" value="1"/>
</dbReference>
<evidence type="ECO:0000256" key="5">
    <source>
        <dbReference type="ARBA" id="ARBA00022786"/>
    </source>
</evidence>
<dbReference type="Gene3D" id="1.20.58.80">
    <property type="entry name" value="Phosphotransferase system, lactose/cellobiose-type IIA subunit"/>
    <property type="match status" value="1"/>
</dbReference>
<dbReference type="InterPro" id="IPR044098">
    <property type="entry name" value="STAMBP/STALP-like_MPN"/>
</dbReference>
<keyword evidence="12" id="KW-1185">Reference proteome</keyword>
<organism evidence="11 12">
    <name type="scientific">Pterulicium gracile</name>
    <dbReference type="NCBI Taxonomy" id="1884261"/>
    <lineage>
        <taxon>Eukaryota</taxon>
        <taxon>Fungi</taxon>
        <taxon>Dikarya</taxon>
        <taxon>Basidiomycota</taxon>
        <taxon>Agaricomycotina</taxon>
        <taxon>Agaricomycetes</taxon>
        <taxon>Agaricomycetidae</taxon>
        <taxon>Agaricales</taxon>
        <taxon>Pleurotineae</taxon>
        <taxon>Pterulaceae</taxon>
        <taxon>Pterulicium</taxon>
    </lineage>
</organism>
<feature type="compositionally biased region" description="Low complexity" evidence="9">
    <location>
        <begin position="256"/>
        <end position="274"/>
    </location>
</feature>
<dbReference type="GO" id="GO:0016020">
    <property type="term" value="C:membrane"/>
    <property type="evidence" value="ECO:0007669"/>
    <property type="project" value="TreeGrafter"/>
</dbReference>
<keyword evidence="4" id="KW-0479">Metal-binding</keyword>
<feature type="compositionally biased region" description="Polar residues" evidence="9">
    <location>
        <begin position="233"/>
        <end position="255"/>
    </location>
</feature>
<evidence type="ECO:0000256" key="3">
    <source>
        <dbReference type="ARBA" id="ARBA00022670"/>
    </source>
</evidence>
<feature type="compositionally biased region" description="Polar residues" evidence="9">
    <location>
        <begin position="339"/>
        <end position="362"/>
    </location>
</feature>
<dbReference type="AlphaFoldDB" id="A0A5C3QZH2"/>
<dbReference type="PROSITE" id="PS50249">
    <property type="entry name" value="MPN"/>
    <property type="match status" value="1"/>
</dbReference>
<evidence type="ECO:0000256" key="8">
    <source>
        <dbReference type="ARBA" id="ARBA00023049"/>
    </source>
</evidence>
<evidence type="ECO:0000256" key="2">
    <source>
        <dbReference type="ARBA" id="ARBA00010981"/>
    </source>
</evidence>
<evidence type="ECO:0000313" key="12">
    <source>
        <dbReference type="Proteomes" id="UP000305067"/>
    </source>
</evidence>
<dbReference type="EMBL" id="ML178814">
    <property type="protein sequence ID" value="TFL07342.1"/>
    <property type="molecule type" value="Genomic_DNA"/>
</dbReference>
<feature type="compositionally biased region" description="Basic and acidic residues" evidence="9">
    <location>
        <begin position="142"/>
        <end position="187"/>
    </location>
</feature>
<dbReference type="Pfam" id="PF08969">
    <property type="entry name" value="USP8_dimer"/>
    <property type="match status" value="1"/>
</dbReference>
<dbReference type="Proteomes" id="UP000305067">
    <property type="component" value="Unassembled WGS sequence"/>
</dbReference>
<keyword evidence="6" id="KW-0378">Hydrolase</keyword>
<keyword evidence="5" id="KW-0833">Ubl conjugation pathway</keyword>
<dbReference type="GO" id="GO:0006508">
    <property type="term" value="P:proteolysis"/>
    <property type="evidence" value="ECO:0007669"/>
    <property type="project" value="UniProtKB-KW"/>
</dbReference>
<dbReference type="Gene3D" id="3.40.140.10">
    <property type="entry name" value="Cytidine Deaminase, domain 2"/>
    <property type="match status" value="1"/>
</dbReference>
<dbReference type="GO" id="GO:0046872">
    <property type="term" value="F:metal ion binding"/>
    <property type="evidence" value="ECO:0007669"/>
    <property type="project" value="UniProtKB-KW"/>
</dbReference>
<dbReference type="GO" id="GO:0061578">
    <property type="term" value="F:K63-linked deubiquitinase activity"/>
    <property type="evidence" value="ECO:0007669"/>
    <property type="project" value="InterPro"/>
</dbReference>
<feature type="region of interest" description="Disordered" evidence="9">
    <location>
        <begin position="419"/>
        <end position="487"/>
    </location>
</feature>
<feature type="compositionally biased region" description="Polar residues" evidence="9">
    <location>
        <begin position="419"/>
        <end position="431"/>
    </location>
</feature>
<dbReference type="GO" id="GO:0005768">
    <property type="term" value="C:endosome"/>
    <property type="evidence" value="ECO:0007669"/>
    <property type="project" value="TreeGrafter"/>
</dbReference>
<feature type="region of interest" description="Disordered" evidence="9">
    <location>
        <begin position="121"/>
        <end position="381"/>
    </location>
</feature>
<keyword evidence="7" id="KW-0862">Zinc</keyword>
<dbReference type="InterPro" id="IPR015063">
    <property type="entry name" value="USP8_dimer"/>
</dbReference>
<feature type="compositionally biased region" description="Basic and acidic residues" evidence="9">
    <location>
        <begin position="194"/>
        <end position="230"/>
    </location>
</feature>
<evidence type="ECO:0000313" key="11">
    <source>
        <dbReference type="EMBL" id="TFL07342.1"/>
    </source>
</evidence>
<reference evidence="11 12" key="1">
    <citation type="journal article" date="2019" name="Nat. Ecol. Evol.">
        <title>Megaphylogeny resolves global patterns of mushroom evolution.</title>
        <authorList>
            <person name="Varga T."/>
            <person name="Krizsan K."/>
            <person name="Foldi C."/>
            <person name="Dima B."/>
            <person name="Sanchez-Garcia M."/>
            <person name="Sanchez-Ramirez S."/>
            <person name="Szollosi G.J."/>
            <person name="Szarkandi J.G."/>
            <person name="Papp V."/>
            <person name="Albert L."/>
            <person name="Andreopoulos W."/>
            <person name="Angelini C."/>
            <person name="Antonin V."/>
            <person name="Barry K.W."/>
            <person name="Bougher N.L."/>
            <person name="Buchanan P."/>
            <person name="Buyck B."/>
            <person name="Bense V."/>
            <person name="Catcheside P."/>
            <person name="Chovatia M."/>
            <person name="Cooper J."/>
            <person name="Damon W."/>
            <person name="Desjardin D."/>
            <person name="Finy P."/>
            <person name="Geml J."/>
            <person name="Haridas S."/>
            <person name="Hughes K."/>
            <person name="Justo A."/>
            <person name="Karasinski D."/>
            <person name="Kautmanova I."/>
            <person name="Kiss B."/>
            <person name="Kocsube S."/>
            <person name="Kotiranta H."/>
            <person name="LaButti K.M."/>
            <person name="Lechner B.E."/>
            <person name="Liimatainen K."/>
            <person name="Lipzen A."/>
            <person name="Lukacs Z."/>
            <person name="Mihaltcheva S."/>
            <person name="Morgado L.N."/>
            <person name="Niskanen T."/>
            <person name="Noordeloos M.E."/>
            <person name="Ohm R.A."/>
            <person name="Ortiz-Santana B."/>
            <person name="Ovrebo C."/>
            <person name="Racz N."/>
            <person name="Riley R."/>
            <person name="Savchenko A."/>
            <person name="Shiryaev A."/>
            <person name="Soop K."/>
            <person name="Spirin V."/>
            <person name="Szebenyi C."/>
            <person name="Tomsovsky M."/>
            <person name="Tulloss R.E."/>
            <person name="Uehling J."/>
            <person name="Grigoriev I.V."/>
            <person name="Vagvolgyi C."/>
            <person name="Papp T."/>
            <person name="Martin F.M."/>
            <person name="Miettinen O."/>
            <person name="Hibbett D.S."/>
            <person name="Nagy L.G."/>
        </authorList>
    </citation>
    <scope>NUCLEOTIDE SEQUENCE [LARGE SCALE GENOMIC DNA]</scope>
    <source>
        <strain evidence="11 12">CBS 309.79</strain>
    </source>
</reference>
<feature type="compositionally biased region" description="Pro residues" evidence="9">
    <location>
        <begin position="433"/>
        <end position="442"/>
    </location>
</feature>
<evidence type="ECO:0000259" key="10">
    <source>
        <dbReference type="PROSITE" id="PS50249"/>
    </source>
</evidence>
<dbReference type="SUPFAM" id="SSF102712">
    <property type="entry name" value="JAB1/MPN domain"/>
    <property type="match status" value="1"/>
</dbReference>
<evidence type="ECO:0000256" key="4">
    <source>
        <dbReference type="ARBA" id="ARBA00022723"/>
    </source>
</evidence>
<dbReference type="STRING" id="1884261.A0A5C3QZH2"/>
<evidence type="ECO:0000256" key="6">
    <source>
        <dbReference type="ARBA" id="ARBA00022801"/>
    </source>
</evidence>
<protein>
    <recommendedName>
        <fullName evidence="10">MPN domain-containing protein</fullName>
    </recommendedName>
</protein>
<comment type="cofactor">
    <cofactor evidence="1">
        <name>Zn(2+)</name>
        <dbReference type="ChEBI" id="CHEBI:29105"/>
    </cofactor>
</comment>
<accession>A0A5C3QZH2</accession>
<dbReference type="InterPro" id="IPR000555">
    <property type="entry name" value="JAMM/MPN+_dom"/>
</dbReference>
<dbReference type="GO" id="GO:0070536">
    <property type="term" value="P:protein K63-linked deubiquitination"/>
    <property type="evidence" value="ECO:0007669"/>
    <property type="project" value="InterPro"/>
</dbReference>
<evidence type="ECO:0000256" key="1">
    <source>
        <dbReference type="ARBA" id="ARBA00001947"/>
    </source>
</evidence>
<keyword evidence="8" id="KW-0482">Metalloprotease</keyword>
<sequence>MPDQPSSSSRRPSSILELAQLAQRDAYDLTKPLKHYLRLAEKHRAAARDALQREDLEAAFVEFAKAATLVLEKLPKHAEFKTLLNESQRANLDLNGRDILDNLSDIKPQLLDRYERWAAKHPAEAAMPRPATTAPPPTQNDGRAENERAQGQHAMEGEQCRRAAEDRRDADLRRADRDGQSSRRERPPQGQWEEDSRRWEQQRIETSQRDEERARSRQEEVERYRRDQADVSRASSFSRQTEVWPTSQPNVVATPSISRHSASPSSSATLNSASNYFPTPPSSGSLVSRPPQYPASLTPQGGQMGRPPSFHELTMPLEGPSRAEDSESDMETQRKAVQYPNSLRPQRTAAPTQPTGPQSISPTYPAPVTTTSPPPNDHVQYPRLMTHHQQRQGYSPSLHSMFTSPSAPSILPTSLLFDSTNQQPAAGSSFPSHPAPVYPTLPRPSSRPHETSTRSSHQPHQLVPDPRSIARVPPTPETPARRELKTVSLPREALPRFLSIARLNTALNKETCGLLLGRDKGTKFVVTTLLIPKQHSTSDTCTMDEEELVLAFTENRSLITLGWIHTHPSQSCFMSSVDLHTHSGFQCMLPESFAVVCAPKHQPNFGIFRLTDPPGLQTILSCQAKESFHPHAESLPIYTDADKGHVQMKDMTLEIVDLR</sequence>
<dbReference type="InterPro" id="IPR037518">
    <property type="entry name" value="MPN"/>
</dbReference>
<keyword evidence="3" id="KW-0645">Protease</keyword>
<dbReference type="SMART" id="SM00232">
    <property type="entry name" value="JAB_MPN"/>
    <property type="match status" value="1"/>
</dbReference>
<dbReference type="Pfam" id="PF01398">
    <property type="entry name" value="JAB"/>
    <property type="match status" value="1"/>
</dbReference>
<feature type="domain" description="MPN" evidence="10">
    <location>
        <begin position="487"/>
        <end position="614"/>
    </location>
</feature>
<proteinExistence type="inferred from homology"/>
<evidence type="ECO:0000256" key="7">
    <source>
        <dbReference type="ARBA" id="ARBA00022833"/>
    </source>
</evidence>
<dbReference type="OrthoDB" id="3640at2759"/>
<name>A0A5C3QZH2_9AGAR</name>
<gene>
    <name evidence="11" type="ORF">BDV98DRAFT_557700</name>
</gene>
<dbReference type="PANTHER" id="PTHR12947:SF13">
    <property type="entry name" value="FI19924P1"/>
    <property type="match status" value="1"/>
</dbReference>
<dbReference type="CDD" id="cd08066">
    <property type="entry name" value="MPN_AMSH_like"/>
    <property type="match status" value="1"/>
</dbReference>